<dbReference type="Proteomes" id="UP001152759">
    <property type="component" value="Chromosome 1"/>
</dbReference>
<protein>
    <recommendedName>
        <fullName evidence="12">G-protein coupled receptors family 1 profile domain-containing protein</fullName>
    </recommendedName>
</protein>
<keyword evidence="6" id="KW-0297">G-protein coupled receptor</keyword>
<feature type="transmembrane region" description="Helical" evidence="11">
    <location>
        <begin position="47"/>
        <end position="69"/>
    </location>
</feature>
<dbReference type="Gene3D" id="1.20.1070.10">
    <property type="entry name" value="Rhodopsin 7-helix transmembrane proteins"/>
    <property type="match status" value="1"/>
</dbReference>
<keyword evidence="9" id="KW-0807">Transducer</keyword>
<dbReference type="GO" id="GO:0004930">
    <property type="term" value="F:G protein-coupled receptor activity"/>
    <property type="evidence" value="ECO:0007669"/>
    <property type="project" value="UniProtKB-KW"/>
</dbReference>
<dbReference type="PROSITE" id="PS50262">
    <property type="entry name" value="G_PROTEIN_RECEP_F1_2"/>
    <property type="match status" value="1"/>
</dbReference>
<keyword evidence="14" id="KW-1185">Reference proteome</keyword>
<sequence>MATLVHHYYSIFKKIRSLRTRWLSSMSKLPSPNEEQRLSRHVRVVRLLVLNVLLVLSMWTPITLVVGLIYMDGRRENADTHFFLRSHHFIWALQIALLSTIVNPILYGLLSDHFRTCLKKIHSLSKRKKALSRDFLNTDGTLSRSPKPALSTERDGHPRTRADSLASHQILAV</sequence>
<keyword evidence="7 11" id="KW-0472">Membrane</keyword>
<evidence type="ECO:0000256" key="5">
    <source>
        <dbReference type="ARBA" id="ARBA00022989"/>
    </source>
</evidence>
<dbReference type="SUPFAM" id="SSF81321">
    <property type="entry name" value="Family A G protein-coupled receptor-like"/>
    <property type="match status" value="1"/>
</dbReference>
<evidence type="ECO:0000313" key="13">
    <source>
        <dbReference type="EMBL" id="CAH0382146.1"/>
    </source>
</evidence>
<dbReference type="InterPro" id="IPR017452">
    <property type="entry name" value="GPCR_Rhodpsn_7TM"/>
</dbReference>
<feature type="domain" description="G-protein coupled receptors family 1 profile" evidence="12">
    <location>
        <begin position="1"/>
        <end position="107"/>
    </location>
</feature>
<comment type="similarity">
    <text evidence="2">Belongs to the G-protein coupled receptor 1 family.</text>
</comment>
<dbReference type="AlphaFoldDB" id="A0A9P0EWS6"/>
<dbReference type="PANTHER" id="PTHR24229">
    <property type="entry name" value="NEUROPEPTIDES RECEPTOR"/>
    <property type="match status" value="1"/>
</dbReference>
<evidence type="ECO:0000313" key="14">
    <source>
        <dbReference type="Proteomes" id="UP001152759"/>
    </source>
</evidence>
<comment type="subcellular location">
    <subcellularLocation>
        <location evidence="1">Cell membrane</location>
        <topology evidence="1">Multi-pass membrane protein</topology>
    </subcellularLocation>
</comment>
<organism evidence="13 14">
    <name type="scientific">Bemisia tabaci</name>
    <name type="common">Sweetpotato whitefly</name>
    <name type="synonym">Aleurodes tabaci</name>
    <dbReference type="NCBI Taxonomy" id="7038"/>
    <lineage>
        <taxon>Eukaryota</taxon>
        <taxon>Metazoa</taxon>
        <taxon>Ecdysozoa</taxon>
        <taxon>Arthropoda</taxon>
        <taxon>Hexapoda</taxon>
        <taxon>Insecta</taxon>
        <taxon>Pterygota</taxon>
        <taxon>Neoptera</taxon>
        <taxon>Paraneoptera</taxon>
        <taxon>Hemiptera</taxon>
        <taxon>Sternorrhyncha</taxon>
        <taxon>Aleyrodoidea</taxon>
        <taxon>Aleyrodidae</taxon>
        <taxon>Aleyrodinae</taxon>
        <taxon>Bemisia</taxon>
    </lineage>
</organism>
<dbReference type="InterPro" id="IPR000276">
    <property type="entry name" value="GPCR_Rhodpsn"/>
</dbReference>
<keyword evidence="8" id="KW-0675">Receptor</keyword>
<dbReference type="EMBL" id="OU963862">
    <property type="protein sequence ID" value="CAH0382146.1"/>
    <property type="molecule type" value="Genomic_DNA"/>
</dbReference>
<keyword evidence="4 11" id="KW-0812">Transmembrane</keyword>
<keyword evidence="3" id="KW-1003">Cell membrane</keyword>
<accession>A0A9P0EWS6</accession>
<feature type="region of interest" description="Disordered" evidence="10">
    <location>
        <begin position="137"/>
        <end position="173"/>
    </location>
</feature>
<dbReference type="PRINTS" id="PR00237">
    <property type="entry name" value="GPCRRHODOPSN"/>
</dbReference>
<evidence type="ECO:0000256" key="4">
    <source>
        <dbReference type="ARBA" id="ARBA00022692"/>
    </source>
</evidence>
<dbReference type="PANTHER" id="PTHR24229:SF40">
    <property type="entry name" value="ALLATOSTATIN C RECEPTOR 1-RELATED"/>
    <property type="match status" value="1"/>
</dbReference>
<evidence type="ECO:0000256" key="9">
    <source>
        <dbReference type="ARBA" id="ARBA00023224"/>
    </source>
</evidence>
<feature type="compositionally biased region" description="Basic and acidic residues" evidence="10">
    <location>
        <begin position="152"/>
        <end position="162"/>
    </location>
</feature>
<evidence type="ECO:0000256" key="11">
    <source>
        <dbReference type="SAM" id="Phobius"/>
    </source>
</evidence>
<evidence type="ECO:0000256" key="10">
    <source>
        <dbReference type="SAM" id="MobiDB-lite"/>
    </source>
</evidence>
<evidence type="ECO:0000256" key="6">
    <source>
        <dbReference type="ARBA" id="ARBA00023040"/>
    </source>
</evidence>
<gene>
    <name evidence="13" type="ORF">BEMITA_LOCUS1724</name>
</gene>
<dbReference type="GO" id="GO:0042277">
    <property type="term" value="F:peptide binding"/>
    <property type="evidence" value="ECO:0007669"/>
    <property type="project" value="TreeGrafter"/>
</dbReference>
<reference evidence="13" key="1">
    <citation type="submission" date="2021-12" db="EMBL/GenBank/DDBJ databases">
        <authorList>
            <person name="King R."/>
        </authorList>
    </citation>
    <scope>NUCLEOTIDE SEQUENCE</scope>
</reference>
<dbReference type="GO" id="GO:0005886">
    <property type="term" value="C:plasma membrane"/>
    <property type="evidence" value="ECO:0007669"/>
    <property type="project" value="UniProtKB-SubCell"/>
</dbReference>
<evidence type="ECO:0000256" key="2">
    <source>
        <dbReference type="ARBA" id="ARBA00010663"/>
    </source>
</evidence>
<evidence type="ECO:0000256" key="3">
    <source>
        <dbReference type="ARBA" id="ARBA00022475"/>
    </source>
</evidence>
<evidence type="ECO:0000256" key="1">
    <source>
        <dbReference type="ARBA" id="ARBA00004651"/>
    </source>
</evidence>
<evidence type="ECO:0000259" key="12">
    <source>
        <dbReference type="PROSITE" id="PS50262"/>
    </source>
</evidence>
<feature type="transmembrane region" description="Helical" evidence="11">
    <location>
        <begin position="89"/>
        <end position="110"/>
    </location>
</feature>
<keyword evidence="5 11" id="KW-1133">Transmembrane helix</keyword>
<name>A0A9P0EWS6_BEMTA</name>
<evidence type="ECO:0000256" key="8">
    <source>
        <dbReference type="ARBA" id="ARBA00023170"/>
    </source>
</evidence>
<proteinExistence type="inferred from homology"/>
<dbReference type="GO" id="GO:0043005">
    <property type="term" value="C:neuron projection"/>
    <property type="evidence" value="ECO:0007669"/>
    <property type="project" value="TreeGrafter"/>
</dbReference>
<evidence type="ECO:0000256" key="7">
    <source>
        <dbReference type="ARBA" id="ARBA00023136"/>
    </source>
</evidence>